<evidence type="ECO:0000313" key="1">
    <source>
        <dbReference type="EMBL" id="VYT76233.1"/>
    </source>
</evidence>
<sequence length="231" mass="27186">MGLFDKIRKNKIVLPEDRRKKNNEYIKKMGIACFENLPTVEPSSSVRLKDIDTICKRAIACLLSIQLACDIAEQNDYNESKELFSTLLKKYNVENELLEKEKRLFHNNYSEQDVIDVSWTYETYWSLIWALGLIDDIKKSNDICDCKKAIITVGDCDTYEEFKNKCKMRNVEDILDMLDLYYRYHWACVEKSIRPDTNVGQLNPGVVMERRKGLEWLIKEVEDWDDISLDT</sequence>
<name>A0A6N2ZCA2_9CLOT</name>
<dbReference type="EMBL" id="CACRTV010000017">
    <property type="protein sequence ID" value="VYT76233.1"/>
    <property type="molecule type" value="Genomic_DNA"/>
</dbReference>
<dbReference type="AlphaFoldDB" id="A0A6N2ZCA2"/>
<accession>A0A6N2ZCA2</accession>
<evidence type="ECO:0008006" key="2">
    <source>
        <dbReference type="Google" id="ProtNLM"/>
    </source>
</evidence>
<proteinExistence type="predicted"/>
<gene>
    <name evidence="1" type="ORF">CPLFYP93_00535</name>
</gene>
<organism evidence="1">
    <name type="scientific">Clostridium paraputrificum</name>
    <dbReference type="NCBI Taxonomy" id="29363"/>
    <lineage>
        <taxon>Bacteria</taxon>
        <taxon>Bacillati</taxon>
        <taxon>Bacillota</taxon>
        <taxon>Clostridia</taxon>
        <taxon>Eubacteriales</taxon>
        <taxon>Clostridiaceae</taxon>
        <taxon>Clostridium</taxon>
    </lineage>
</organism>
<dbReference type="Pfam" id="PF14094">
    <property type="entry name" value="DUF4272"/>
    <property type="match status" value="1"/>
</dbReference>
<reference evidence="1" key="1">
    <citation type="submission" date="2019-11" db="EMBL/GenBank/DDBJ databases">
        <authorList>
            <person name="Feng L."/>
        </authorList>
    </citation>
    <scope>NUCLEOTIDE SEQUENCE</scope>
    <source>
        <strain evidence="1">CParaputrificumLFYP93</strain>
    </source>
</reference>
<dbReference type="RefSeq" id="WP_156559008.1">
    <property type="nucleotide sequence ID" value="NZ_CACRTV010000017.1"/>
</dbReference>
<protein>
    <recommendedName>
        <fullName evidence="2">DUF4272 domain-containing protein</fullName>
    </recommendedName>
</protein>
<dbReference type="InterPro" id="IPR025368">
    <property type="entry name" value="DUF4272"/>
</dbReference>